<proteinExistence type="predicted"/>
<evidence type="ECO:0000313" key="5">
    <source>
        <dbReference type="EMBL" id="RZS43158.1"/>
    </source>
</evidence>
<comment type="caution">
    <text evidence="2">Lacks conserved residue(s) required for the propagation of feature annotation.</text>
</comment>
<gene>
    <name evidence="5" type="ORF">EV193_102134</name>
</gene>
<evidence type="ECO:0000256" key="2">
    <source>
        <dbReference type="PROSITE-ProRule" id="PRU01161"/>
    </source>
</evidence>
<dbReference type="GO" id="GO:0016787">
    <property type="term" value="F:hydrolase activity"/>
    <property type="evidence" value="ECO:0007669"/>
    <property type="project" value="UniProtKB-UniRule"/>
</dbReference>
<sequence length="298" mass="31563">MTTRGIVIGAGGVTGLAWSSATLAALEQATGWDPREADVLLGTSQGALLASLLACEIGTADLTGWYRRELPDGHPLRTKPSADRPTTRRRLPVPASPLLPLRALMPPGRVPATVALSGLLPTGTRSLDAFVAPLTVLAEPDGWVPHEHTMIVAVDYDSGARTAFGTASAPRTGVLDAVRASCTVPGVYPATTIGRRRYVDGGVHSTTSLDLLTPLELDEVYVLAPMAGTGSLTRRLIQRGLDSEARQVRRTGTRIHLLTPTSEDRTAMGRNPLDPRHRIATFETALRTGPGRIAAVLP</sequence>
<evidence type="ECO:0000256" key="1">
    <source>
        <dbReference type="ARBA" id="ARBA00023098"/>
    </source>
</evidence>
<dbReference type="InterPro" id="IPR016035">
    <property type="entry name" value="Acyl_Trfase/lysoPLipase"/>
</dbReference>
<keyword evidence="2" id="KW-0442">Lipid degradation</keyword>
<dbReference type="Pfam" id="PF01734">
    <property type="entry name" value="Patatin"/>
    <property type="match status" value="1"/>
</dbReference>
<dbReference type="AlphaFoldDB" id="A0A4Q7L0Z7"/>
<feature type="domain" description="PNPLA" evidence="4">
    <location>
        <begin position="6"/>
        <end position="213"/>
    </location>
</feature>
<accession>A0A4Q7L0Z7</accession>
<feature type="active site" description="Proton acceptor" evidence="2">
    <location>
        <position position="200"/>
    </location>
</feature>
<reference evidence="5 6" key="1">
    <citation type="submission" date="2019-02" db="EMBL/GenBank/DDBJ databases">
        <title>Genomic Encyclopedia of Type Strains, Phase IV (KMG-IV): sequencing the most valuable type-strain genomes for metagenomic binning, comparative biology and taxonomic classification.</title>
        <authorList>
            <person name="Goeker M."/>
        </authorList>
    </citation>
    <scope>NUCLEOTIDE SEQUENCE [LARGE SCALE GENOMIC DNA]</scope>
    <source>
        <strain evidence="5 6">DSM 101727</strain>
    </source>
</reference>
<keyword evidence="2" id="KW-0378">Hydrolase</keyword>
<keyword evidence="6" id="KW-1185">Reference proteome</keyword>
<dbReference type="GO" id="GO:0016042">
    <property type="term" value="P:lipid catabolic process"/>
    <property type="evidence" value="ECO:0007669"/>
    <property type="project" value="UniProtKB-UniRule"/>
</dbReference>
<dbReference type="Gene3D" id="3.40.1090.10">
    <property type="entry name" value="Cytosolic phospholipase A2 catalytic domain"/>
    <property type="match status" value="2"/>
</dbReference>
<feature type="compositionally biased region" description="Basic and acidic residues" evidence="3">
    <location>
        <begin position="69"/>
        <end position="86"/>
    </location>
</feature>
<organism evidence="5 6">
    <name type="scientific">Herbihabitans rhizosphaerae</name>
    <dbReference type="NCBI Taxonomy" id="1872711"/>
    <lineage>
        <taxon>Bacteria</taxon>
        <taxon>Bacillati</taxon>
        <taxon>Actinomycetota</taxon>
        <taxon>Actinomycetes</taxon>
        <taxon>Pseudonocardiales</taxon>
        <taxon>Pseudonocardiaceae</taxon>
        <taxon>Herbihabitans</taxon>
    </lineage>
</organism>
<feature type="short sequence motif" description="DGA/G" evidence="2">
    <location>
        <begin position="200"/>
        <end position="202"/>
    </location>
</feature>
<evidence type="ECO:0000259" key="4">
    <source>
        <dbReference type="PROSITE" id="PS51635"/>
    </source>
</evidence>
<feature type="active site" description="Nucleophile" evidence="2">
    <location>
        <position position="44"/>
    </location>
</feature>
<dbReference type="SUPFAM" id="SSF52151">
    <property type="entry name" value="FabD/lysophospholipase-like"/>
    <property type="match status" value="1"/>
</dbReference>
<feature type="region of interest" description="Disordered" evidence="3">
    <location>
        <begin position="69"/>
        <end position="93"/>
    </location>
</feature>
<dbReference type="InterPro" id="IPR002641">
    <property type="entry name" value="PNPLA_dom"/>
</dbReference>
<evidence type="ECO:0000313" key="6">
    <source>
        <dbReference type="Proteomes" id="UP000294257"/>
    </source>
</evidence>
<dbReference type="Proteomes" id="UP000294257">
    <property type="component" value="Unassembled WGS sequence"/>
</dbReference>
<dbReference type="RefSeq" id="WP_165401262.1">
    <property type="nucleotide sequence ID" value="NZ_SGWQ01000002.1"/>
</dbReference>
<comment type="caution">
    <text evidence="5">The sequence shown here is derived from an EMBL/GenBank/DDBJ whole genome shotgun (WGS) entry which is preliminary data.</text>
</comment>
<protein>
    <submittedName>
        <fullName evidence="5">NTE family protein</fullName>
    </submittedName>
</protein>
<keyword evidence="1 2" id="KW-0443">Lipid metabolism</keyword>
<dbReference type="PROSITE" id="PS51635">
    <property type="entry name" value="PNPLA"/>
    <property type="match status" value="1"/>
</dbReference>
<name>A0A4Q7L0Z7_9PSEU</name>
<evidence type="ECO:0000256" key="3">
    <source>
        <dbReference type="SAM" id="MobiDB-lite"/>
    </source>
</evidence>
<dbReference type="EMBL" id="SGWQ01000002">
    <property type="protein sequence ID" value="RZS43158.1"/>
    <property type="molecule type" value="Genomic_DNA"/>
</dbReference>
<feature type="short sequence motif" description="GXSXG" evidence="2">
    <location>
        <begin position="42"/>
        <end position="46"/>
    </location>
</feature>